<accession>A0A9P0ZHM5</accession>
<protein>
    <submittedName>
        <fullName evidence="2">Uncharacterized protein</fullName>
    </submittedName>
</protein>
<evidence type="ECO:0000313" key="2">
    <source>
        <dbReference type="EMBL" id="CAH9101551.1"/>
    </source>
</evidence>
<keyword evidence="3" id="KW-1185">Reference proteome</keyword>
<dbReference type="Proteomes" id="UP001152484">
    <property type="component" value="Unassembled WGS sequence"/>
</dbReference>
<sequence length="352" mass="39061">MDVNSLFAMKKTKGKKKDPLGPKLVGAPTREEPSQAAIADSGAGSSKGEGALKKKSSGKGIEPSAKRLKAADYGKQPTADVVIVEEERHASGPIPQERPNQEFFGREKLEAIVPKDASILEGNFSPSELMSQMMPSADCLALAQMSDEGLNSRILQNNAFVYMGLCEHFRRVEQLRQETLWAATEGVETAKAEGRAEGQAEGEPRVRLRAEPRVRTRPKGLQGKLPRLPPRPLRGPRWRRRTRLRKLSLRPLLLRAGRQRSTRSDCPRWWRLLWMLGLEAPAKCGLLRGVTPIMKVESFLPSASSTVSLPGTSTFRRRSSSLKLMAFPLGNQMSGFPSPKVKKDMCSRTRRQ</sequence>
<feature type="region of interest" description="Disordered" evidence="1">
    <location>
        <begin position="1"/>
        <end position="72"/>
    </location>
</feature>
<dbReference type="AlphaFoldDB" id="A0A9P0ZHM5"/>
<organism evidence="2 3">
    <name type="scientific">Cuscuta europaea</name>
    <name type="common">European dodder</name>
    <dbReference type="NCBI Taxonomy" id="41803"/>
    <lineage>
        <taxon>Eukaryota</taxon>
        <taxon>Viridiplantae</taxon>
        <taxon>Streptophyta</taxon>
        <taxon>Embryophyta</taxon>
        <taxon>Tracheophyta</taxon>
        <taxon>Spermatophyta</taxon>
        <taxon>Magnoliopsida</taxon>
        <taxon>eudicotyledons</taxon>
        <taxon>Gunneridae</taxon>
        <taxon>Pentapetalae</taxon>
        <taxon>asterids</taxon>
        <taxon>lamiids</taxon>
        <taxon>Solanales</taxon>
        <taxon>Convolvulaceae</taxon>
        <taxon>Cuscuteae</taxon>
        <taxon>Cuscuta</taxon>
        <taxon>Cuscuta subgen. Cuscuta</taxon>
    </lineage>
</organism>
<proteinExistence type="predicted"/>
<name>A0A9P0ZHM5_CUSEU</name>
<comment type="caution">
    <text evidence="2">The sequence shown here is derived from an EMBL/GenBank/DDBJ whole genome shotgun (WGS) entry which is preliminary data.</text>
</comment>
<feature type="region of interest" description="Disordered" evidence="1">
    <location>
        <begin position="217"/>
        <end position="236"/>
    </location>
</feature>
<evidence type="ECO:0000256" key="1">
    <source>
        <dbReference type="SAM" id="MobiDB-lite"/>
    </source>
</evidence>
<reference evidence="2" key="1">
    <citation type="submission" date="2022-07" db="EMBL/GenBank/DDBJ databases">
        <authorList>
            <person name="Macas J."/>
            <person name="Novak P."/>
            <person name="Neumann P."/>
        </authorList>
    </citation>
    <scope>NUCLEOTIDE SEQUENCE</scope>
</reference>
<evidence type="ECO:0000313" key="3">
    <source>
        <dbReference type="Proteomes" id="UP001152484"/>
    </source>
</evidence>
<dbReference type="EMBL" id="CAMAPE010000038">
    <property type="protein sequence ID" value="CAH9101551.1"/>
    <property type="molecule type" value="Genomic_DNA"/>
</dbReference>
<gene>
    <name evidence="2" type="ORF">CEURO_LOCUS15429</name>
</gene>